<dbReference type="EMBL" id="JAENIL010000041">
    <property type="protein sequence ID" value="MBK1879148.1"/>
    <property type="molecule type" value="Genomic_DNA"/>
</dbReference>
<keyword evidence="6" id="KW-1185">Reference proteome</keyword>
<organism evidence="5 6">
    <name type="scientific">Pelagicoccus mobilis</name>
    <dbReference type="NCBI Taxonomy" id="415221"/>
    <lineage>
        <taxon>Bacteria</taxon>
        <taxon>Pseudomonadati</taxon>
        <taxon>Verrucomicrobiota</taxon>
        <taxon>Opitutia</taxon>
        <taxon>Puniceicoccales</taxon>
        <taxon>Pelagicoccaceae</taxon>
        <taxon>Pelagicoccus</taxon>
    </lineage>
</organism>
<protein>
    <submittedName>
        <fullName evidence="5">AraC family transcriptional regulator ligand-binding domain-containing protein</fullName>
    </submittedName>
</protein>
<dbReference type="PANTHER" id="PTHR47894">
    <property type="entry name" value="HTH-TYPE TRANSCRIPTIONAL REGULATOR GADX"/>
    <property type="match status" value="1"/>
</dbReference>
<dbReference type="RefSeq" id="WP_200357360.1">
    <property type="nucleotide sequence ID" value="NZ_JAENIL010000041.1"/>
</dbReference>
<dbReference type="GO" id="GO:0000976">
    <property type="term" value="F:transcription cis-regulatory region binding"/>
    <property type="evidence" value="ECO:0007669"/>
    <property type="project" value="TreeGrafter"/>
</dbReference>
<evidence type="ECO:0000256" key="2">
    <source>
        <dbReference type="ARBA" id="ARBA00023125"/>
    </source>
</evidence>
<dbReference type="GO" id="GO:0005829">
    <property type="term" value="C:cytosol"/>
    <property type="evidence" value="ECO:0007669"/>
    <property type="project" value="TreeGrafter"/>
</dbReference>
<evidence type="ECO:0000256" key="1">
    <source>
        <dbReference type="ARBA" id="ARBA00023015"/>
    </source>
</evidence>
<gene>
    <name evidence="5" type="ORF">JIN87_19845</name>
</gene>
<keyword evidence="3" id="KW-0804">Transcription</keyword>
<evidence type="ECO:0000256" key="3">
    <source>
        <dbReference type="ARBA" id="ARBA00023163"/>
    </source>
</evidence>
<dbReference type="Proteomes" id="UP000617628">
    <property type="component" value="Unassembled WGS sequence"/>
</dbReference>
<keyword evidence="1" id="KW-0805">Transcription regulation</keyword>
<dbReference type="Pfam" id="PF12625">
    <property type="entry name" value="Arabinose_bd"/>
    <property type="match status" value="1"/>
</dbReference>
<keyword evidence="2" id="KW-0238">DNA-binding</keyword>
<dbReference type="Pfam" id="PF12833">
    <property type="entry name" value="HTH_18"/>
    <property type="match status" value="1"/>
</dbReference>
<dbReference type="PANTHER" id="PTHR47894:SF4">
    <property type="entry name" value="HTH-TYPE TRANSCRIPTIONAL REGULATOR GADX"/>
    <property type="match status" value="1"/>
</dbReference>
<accession>A0A934RZG4</accession>
<reference evidence="5" key="1">
    <citation type="submission" date="2021-01" db="EMBL/GenBank/DDBJ databases">
        <title>Modified the classification status of verrucomicrobia.</title>
        <authorList>
            <person name="Feng X."/>
        </authorList>
    </citation>
    <scope>NUCLEOTIDE SEQUENCE</scope>
    <source>
        <strain evidence="5">KCTC 13126</strain>
    </source>
</reference>
<dbReference type="InterPro" id="IPR018060">
    <property type="entry name" value="HTH_AraC"/>
</dbReference>
<evidence type="ECO:0000313" key="6">
    <source>
        <dbReference type="Proteomes" id="UP000617628"/>
    </source>
</evidence>
<sequence>MKHIEFAQIGFLHPILSGLESSGVNLTPLVRRAGIEAFDLQDPECYIPFHLYEGLLEQIHHRHGIPDLASEFQEKLHISSCAEWGEMLARRSSMLSVCQKAVKFPNVVFTNQRMRIETHGKISKFEQWFANPGTSGRRHVVDIDNALTLNTFKNIIGDDWEPIEVHIQSDTAFDITQFFPNAKRTRVRTGMPTSAVILDTHLLAQNGHGSEDLASVTEQDFSPPRSVADKVEILLRHTLPGVVPSIREVALMLNTSERSLRRALAEEACTFAELVDNWRREEALKKIHEGRFQIDEIADFLGYLNPPAFFRAFKRWTNFSPNRYRDLDPDFQIQAMAS</sequence>
<evidence type="ECO:0000259" key="4">
    <source>
        <dbReference type="PROSITE" id="PS01124"/>
    </source>
</evidence>
<feature type="domain" description="HTH araC/xylS-type" evidence="4">
    <location>
        <begin position="229"/>
        <end position="327"/>
    </location>
</feature>
<dbReference type="Gene3D" id="1.10.10.60">
    <property type="entry name" value="Homeodomain-like"/>
    <property type="match status" value="1"/>
</dbReference>
<dbReference type="SUPFAM" id="SSF46689">
    <property type="entry name" value="Homeodomain-like"/>
    <property type="match status" value="1"/>
</dbReference>
<name>A0A934RZG4_9BACT</name>
<dbReference type="GO" id="GO:0003700">
    <property type="term" value="F:DNA-binding transcription factor activity"/>
    <property type="evidence" value="ECO:0007669"/>
    <property type="project" value="InterPro"/>
</dbReference>
<dbReference type="AlphaFoldDB" id="A0A934RZG4"/>
<evidence type="ECO:0000313" key="5">
    <source>
        <dbReference type="EMBL" id="MBK1879148.1"/>
    </source>
</evidence>
<comment type="caution">
    <text evidence="5">The sequence shown here is derived from an EMBL/GenBank/DDBJ whole genome shotgun (WGS) entry which is preliminary data.</text>
</comment>
<dbReference type="SMART" id="SM00342">
    <property type="entry name" value="HTH_ARAC"/>
    <property type="match status" value="1"/>
</dbReference>
<dbReference type="PROSITE" id="PS01124">
    <property type="entry name" value="HTH_ARAC_FAMILY_2"/>
    <property type="match status" value="1"/>
</dbReference>
<proteinExistence type="predicted"/>
<dbReference type="InterPro" id="IPR032687">
    <property type="entry name" value="AraC-type_N"/>
</dbReference>
<dbReference type="InterPro" id="IPR009057">
    <property type="entry name" value="Homeodomain-like_sf"/>
</dbReference>